<sequence length="216" mass="24834">MNDPEYRGDQAENLRTKMIDEYKEVHGDYPPRGEVHKDKKKKTKLKMKYPIISLLAFIFILLPILIITIYYSNDSDNTVTINQPSGNEMVYISNNQNEEETIDEDMIEEETESINQDEIETNQTESDADNKEATDQNNQPNETNVQSSNSVNKNAVPTDESEYREVKTHTVAAGETLFKIAIKYYNSKQGEEIIREFNGIEANDIYEGQVLKIPLK</sequence>
<organism evidence="3 4">
    <name type="scientific">Metabacillus sediminilitoris</name>
    <dbReference type="NCBI Taxonomy" id="2567941"/>
    <lineage>
        <taxon>Bacteria</taxon>
        <taxon>Bacillati</taxon>
        <taxon>Bacillota</taxon>
        <taxon>Bacilli</taxon>
        <taxon>Bacillales</taxon>
        <taxon>Bacillaceae</taxon>
        <taxon>Metabacillus</taxon>
    </lineage>
</organism>
<keyword evidence="2" id="KW-1133">Transmembrane helix</keyword>
<feature type="compositionally biased region" description="Polar residues" evidence="1">
    <location>
        <begin position="135"/>
        <end position="155"/>
    </location>
</feature>
<dbReference type="InterPro" id="IPR036779">
    <property type="entry name" value="LysM_dom_sf"/>
</dbReference>
<evidence type="ECO:0000256" key="1">
    <source>
        <dbReference type="SAM" id="MobiDB-lite"/>
    </source>
</evidence>
<dbReference type="Pfam" id="PF01476">
    <property type="entry name" value="LysM"/>
    <property type="match status" value="1"/>
</dbReference>
<keyword evidence="4" id="KW-1185">Reference proteome</keyword>
<dbReference type="OrthoDB" id="2583609at2"/>
<evidence type="ECO:0000313" key="3">
    <source>
        <dbReference type="EMBL" id="THF82875.1"/>
    </source>
</evidence>
<dbReference type="Gene3D" id="3.10.350.10">
    <property type="entry name" value="LysM domain"/>
    <property type="match status" value="1"/>
</dbReference>
<dbReference type="EMBL" id="SSNT01000001">
    <property type="protein sequence ID" value="THF82875.1"/>
    <property type="molecule type" value="Genomic_DNA"/>
</dbReference>
<comment type="caution">
    <text evidence="3">The sequence shown here is derived from an EMBL/GenBank/DDBJ whole genome shotgun (WGS) entry which is preliminary data.</text>
</comment>
<proteinExistence type="predicted"/>
<evidence type="ECO:0000256" key="2">
    <source>
        <dbReference type="SAM" id="Phobius"/>
    </source>
</evidence>
<dbReference type="AlphaFoldDB" id="A0A4S4C6I0"/>
<keyword evidence="2" id="KW-0472">Membrane</keyword>
<dbReference type="Proteomes" id="UP000310334">
    <property type="component" value="Unassembled WGS sequence"/>
</dbReference>
<dbReference type="SMART" id="SM00257">
    <property type="entry name" value="LysM"/>
    <property type="match status" value="1"/>
</dbReference>
<evidence type="ECO:0000313" key="4">
    <source>
        <dbReference type="Proteomes" id="UP000310334"/>
    </source>
</evidence>
<gene>
    <name evidence="3" type="ORF">E6W99_00480</name>
</gene>
<reference evidence="3 4" key="1">
    <citation type="submission" date="2019-04" db="EMBL/GenBank/DDBJ databases">
        <title>Bacillus sediminilitoris sp. nov., isolated from a tidal flat sediment on the East China Sea.</title>
        <authorList>
            <person name="Wei Y."/>
            <person name="Mao H."/>
            <person name="Fang J."/>
        </authorList>
    </citation>
    <scope>NUCLEOTIDE SEQUENCE [LARGE SCALE GENOMIC DNA]</scope>
    <source>
        <strain evidence="3 4">DSL-17</strain>
    </source>
</reference>
<dbReference type="CDD" id="cd00118">
    <property type="entry name" value="LysM"/>
    <property type="match status" value="1"/>
</dbReference>
<feature type="transmembrane region" description="Helical" evidence="2">
    <location>
        <begin position="49"/>
        <end position="71"/>
    </location>
</feature>
<dbReference type="SUPFAM" id="SSF54106">
    <property type="entry name" value="LysM domain"/>
    <property type="match status" value="1"/>
</dbReference>
<accession>A0A4S4C6I0</accession>
<dbReference type="InterPro" id="IPR018392">
    <property type="entry name" value="LysM"/>
</dbReference>
<dbReference type="PROSITE" id="PS51782">
    <property type="entry name" value="LYSM"/>
    <property type="match status" value="1"/>
</dbReference>
<keyword evidence="2" id="KW-0812">Transmembrane</keyword>
<protein>
    <submittedName>
        <fullName evidence="3">LysM peptidoglycan-binding domain-containing protein</fullName>
    </submittedName>
</protein>
<feature type="region of interest" description="Disordered" evidence="1">
    <location>
        <begin position="113"/>
        <end position="166"/>
    </location>
</feature>
<dbReference type="RefSeq" id="WP_136351116.1">
    <property type="nucleotide sequence ID" value="NZ_CP046266.1"/>
</dbReference>
<name>A0A4S4C6I0_9BACI</name>